<reference evidence="1 2" key="1">
    <citation type="submission" date="2022-03" db="EMBL/GenBank/DDBJ databases">
        <title>A chromosomal length assembly of Cordylochernes scorpioides.</title>
        <authorList>
            <person name="Zeh D."/>
            <person name="Zeh J."/>
        </authorList>
    </citation>
    <scope>NUCLEOTIDE SEQUENCE [LARGE SCALE GENOMIC DNA]</scope>
    <source>
        <strain evidence="1">IN4F17</strain>
        <tissue evidence="1">Whole Body</tissue>
    </source>
</reference>
<organism evidence="1 2">
    <name type="scientific">Cordylochernes scorpioides</name>
    <dbReference type="NCBI Taxonomy" id="51811"/>
    <lineage>
        <taxon>Eukaryota</taxon>
        <taxon>Metazoa</taxon>
        <taxon>Ecdysozoa</taxon>
        <taxon>Arthropoda</taxon>
        <taxon>Chelicerata</taxon>
        <taxon>Arachnida</taxon>
        <taxon>Pseudoscorpiones</taxon>
        <taxon>Cheliferoidea</taxon>
        <taxon>Chernetidae</taxon>
        <taxon>Cordylochernes</taxon>
    </lineage>
</organism>
<evidence type="ECO:0000313" key="2">
    <source>
        <dbReference type="Proteomes" id="UP001235939"/>
    </source>
</evidence>
<dbReference type="Proteomes" id="UP001235939">
    <property type="component" value="Chromosome X"/>
</dbReference>
<keyword evidence="2" id="KW-1185">Reference proteome</keyword>
<accession>A0ABY6LVA2</accession>
<gene>
    <name evidence="1" type="ORF">LAZ67_X003624</name>
</gene>
<name>A0ABY6LVA2_9ARAC</name>
<dbReference type="PANTHER" id="PTHR47331">
    <property type="entry name" value="PHD-TYPE DOMAIN-CONTAINING PROTEIN"/>
    <property type="match status" value="1"/>
</dbReference>
<sequence length="303" mass="35579">MAEFVGITQLDEDSQSSFIRRDVLQEIKIPISKDRTGPTQMLTTFIHYNESTDEILRRFWEIEEVPPRNELTKEERFCKTIYQKEVRRMADGRFVVPLPFDPEVKPQDYFVTSLNPCIQRQVSLEQCLSKDSEIRRAYCDFMNEYERLGHVNHIDELPSNNQDDCYSLSHRAVVSSQQATKIVVFDASSKTSNGFSLNDQFYTGPKFQKDILNILMNCKQHKVIFTADIEKMYRQILTRCYDIWHCSCSILAIRTLTQLAKDERLKFPRATMVLMEDTYVNDVITDTEIIWKNHWTSKVNSLI</sequence>
<evidence type="ECO:0000313" key="1">
    <source>
        <dbReference type="EMBL" id="UYV84819.1"/>
    </source>
</evidence>
<dbReference type="PANTHER" id="PTHR47331:SF5">
    <property type="entry name" value="RIBONUCLEASE H"/>
    <property type="match status" value="1"/>
</dbReference>
<proteinExistence type="predicted"/>
<protein>
    <submittedName>
        <fullName evidence="1">Uncharacterized protein</fullName>
    </submittedName>
</protein>
<dbReference type="EMBL" id="CP092886">
    <property type="protein sequence ID" value="UYV84819.1"/>
    <property type="molecule type" value="Genomic_DNA"/>
</dbReference>